<dbReference type="OrthoDB" id="5376140at2759"/>
<evidence type="ECO:0000256" key="9">
    <source>
        <dbReference type="SAM" id="MobiDB-lite"/>
    </source>
</evidence>
<evidence type="ECO:0000256" key="4">
    <source>
        <dbReference type="ARBA" id="ARBA00022679"/>
    </source>
</evidence>
<dbReference type="PANTHER" id="PTHR10629">
    <property type="entry name" value="CYTOSINE-SPECIFIC METHYLTRANSFERASE"/>
    <property type="match status" value="1"/>
</dbReference>
<keyword evidence="5 8" id="KW-0949">S-adenosyl-L-methionine</keyword>
<evidence type="ECO:0000256" key="7">
    <source>
        <dbReference type="ARBA" id="ARBA00023242"/>
    </source>
</evidence>
<organism evidence="11 12">
    <name type="scientific">Neonectria ditissima</name>
    <dbReference type="NCBI Taxonomy" id="78410"/>
    <lineage>
        <taxon>Eukaryota</taxon>
        <taxon>Fungi</taxon>
        <taxon>Dikarya</taxon>
        <taxon>Ascomycota</taxon>
        <taxon>Pezizomycotina</taxon>
        <taxon>Sordariomycetes</taxon>
        <taxon>Hypocreomycetidae</taxon>
        <taxon>Hypocreales</taxon>
        <taxon>Nectriaceae</taxon>
        <taxon>Neonectria</taxon>
    </lineage>
</organism>
<name>A0A0N8H4Q3_9HYPO</name>
<dbReference type="Gene3D" id="2.30.30.490">
    <property type="match status" value="1"/>
</dbReference>
<dbReference type="Pfam" id="PF00145">
    <property type="entry name" value="DNA_methylase"/>
    <property type="match status" value="2"/>
</dbReference>
<dbReference type="PROSITE" id="PS51038">
    <property type="entry name" value="BAH"/>
    <property type="match status" value="1"/>
</dbReference>
<dbReference type="GO" id="GO:0005634">
    <property type="term" value="C:nucleus"/>
    <property type="evidence" value="ECO:0007669"/>
    <property type="project" value="UniProtKB-SubCell"/>
</dbReference>
<reference evidence="11 12" key="1">
    <citation type="submission" date="2015-09" db="EMBL/GenBank/DDBJ databases">
        <title>Draft genome of a European isolate of the apple canker pathogen Neonectria ditissima.</title>
        <authorList>
            <person name="Gomez-Cortecero A."/>
            <person name="Harrison R.J."/>
            <person name="Armitage A.D."/>
        </authorList>
    </citation>
    <scope>NUCLEOTIDE SEQUENCE [LARGE SCALE GENOMIC DNA]</scope>
    <source>
        <strain evidence="11 12">R09/05</strain>
    </source>
</reference>
<dbReference type="SUPFAM" id="SSF53335">
    <property type="entry name" value="S-adenosyl-L-methionine-dependent methyltransferases"/>
    <property type="match status" value="1"/>
</dbReference>
<dbReference type="Pfam" id="PF25423">
    <property type="entry name" value="DUF7893"/>
    <property type="match status" value="1"/>
</dbReference>
<feature type="region of interest" description="Disordered" evidence="9">
    <location>
        <begin position="1198"/>
        <end position="1282"/>
    </location>
</feature>
<feature type="compositionally biased region" description="Low complexity" evidence="9">
    <location>
        <begin position="1201"/>
        <end position="1214"/>
    </location>
</feature>
<evidence type="ECO:0000313" key="11">
    <source>
        <dbReference type="EMBL" id="KPM34012.1"/>
    </source>
</evidence>
<dbReference type="PROSITE" id="PS00094">
    <property type="entry name" value="C5_MTASE_1"/>
    <property type="match status" value="1"/>
</dbReference>
<feature type="domain" description="BAH" evidence="10">
    <location>
        <begin position="469"/>
        <end position="599"/>
    </location>
</feature>
<feature type="active site" evidence="8">
    <location>
        <position position="842"/>
    </location>
</feature>
<dbReference type="InterPro" id="IPR001025">
    <property type="entry name" value="BAH_dom"/>
</dbReference>
<feature type="compositionally biased region" description="Low complexity" evidence="9">
    <location>
        <begin position="1238"/>
        <end position="1252"/>
    </location>
</feature>
<dbReference type="CDD" id="cd04712">
    <property type="entry name" value="BAH_DCM_I"/>
    <property type="match status" value="1"/>
</dbReference>
<evidence type="ECO:0000256" key="3">
    <source>
        <dbReference type="ARBA" id="ARBA00022603"/>
    </source>
</evidence>
<keyword evidence="3 8" id="KW-0489">Methyltransferase</keyword>
<dbReference type="Proteomes" id="UP000050424">
    <property type="component" value="Unassembled WGS sequence"/>
</dbReference>
<dbReference type="GO" id="GO:0003886">
    <property type="term" value="F:DNA (cytosine-5-)-methyltransferase activity"/>
    <property type="evidence" value="ECO:0007669"/>
    <property type="project" value="UniProtKB-EC"/>
</dbReference>
<dbReference type="InterPro" id="IPR029063">
    <property type="entry name" value="SAM-dependent_MTases_sf"/>
</dbReference>
<evidence type="ECO:0000256" key="8">
    <source>
        <dbReference type="PROSITE-ProRule" id="PRU01016"/>
    </source>
</evidence>
<dbReference type="PANTHER" id="PTHR10629:SF54">
    <property type="entry name" value="DNA METHYLTRANSFERASE DIM-2"/>
    <property type="match status" value="1"/>
</dbReference>
<dbReference type="InterPro" id="IPR018117">
    <property type="entry name" value="C5_DNA_meth_AS"/>
</dbReference>
<dbReference type="Gene3D" id="3.40.50.150">
    <property type="entry name" value="Vaccinia Virus protein VP39"/>
    <property type="match status" value="1"/>
</dbReference>
<gene>
    <name evidence="11" type="ORF">AK830_g12560</name>
</gene>
<dbReference type="InterPro" id="IPR050390">
    <property type="entry name" value="C5-Methyltransferase"/>
</dbReference>
<evidence type="ECO:0000313" key="12">
    <source>
        <dbReference type="Proteomes" id="UP000050424"/>
    </source>
</evidence>
<feature type="region of interest" description="Disordered" evidence="9">
    <location>
        <begin position="945"/>
        <end position="969"/>
    </location>
</feature>
<keyword evidence="4 8" id="KW-0808">Transferase</keyword>
<protein>
    <recommendedName>
        <fullName evidence="2">DNA (cytosine-5-)-methyltransferase</fullName>
        <ecNumber evidence="2">2.1.1.37</ecNumber>
    </recommendedName>
</protein>
<comment type="similarity">
    <text evidence="8">Belongs to the class I-like SAM-binding methyltransferase superfamily. C5-methyltransferase family.</text>
</comment>
<dbReference type="PRINTS" id="PR00105">
    <property type="entry name" value="C5METTRFRASE"/>
</dbReference>
<evidence type="ECO:0000256" key="6">
    <source>
        <dbReference type="ARBA" id="ARBA00023125"/>
    </source>
</evidence>
<dbReference type="Gene3D" id="3.90.120.10">
    <property type="entry name" value="DNA Methylase, subunit A, domain 2"/>
    <property type="match status" value="1"/>
</dbReference>
<comment type="caution">
    <text evidence="11">The sequence shown here is derived from an EMBL/GenBank/DDBJ whole genome shotgun (WGS) entry which is preliminary data.</text>
</comment>
<evidence type="ECO:0000256" key="1">
    <source>
        <dbReference type="ARBA" id="ARBA00004123"/>
    </source>
</evidence>
<feature type="region of interest" description="Disordered" evidence="9">
    <location>
        <begin position="101"/>
        <end position="135"/>
    </location>
</feature>
<dbReference type="GO" id="GO:0032259">
    <property type="term" value="P:methylation"/>
    <property type="evidence" value="ECO:0007669"/>
    <property type="project" value="UniProtKB-KW"/>
</dbReference>
<proteinExistence type="inferred from homology"/>
<evidence type="ECO:0000256" key="2">
    <source>
        <dbReference type="ARBA" id="ARBA00011975"/>
    </source>
</evidence>
<evidence type="ECO:0000256" key="5">
    <source>
        <dbReference type="ARBA" id="ARBA00022691"/>
    </source>
</evidence>
<keyword evidence="7" id="KW-0539">Nucleus</keyword>
<sequence>MPVSKQTPTLPAYWFADLVKIMDWPVVDDDLLPPEDMFPCDLDSGLEDLFDIPPLPAGFMSEDALAYESQDVNPVLAHDGDHLTATPSLSSNQNLGFPGDLISLDFESGTPEPDREGLPTPDDVEPLPQDDIPNAPLSGTLSVHIPESTLLIPRSCYEPFEPGVPVLSEFEAVRRLSLAAKKAGQDVCDSIEFQLDDFAVYCDKAHFPEEMRPLHQLDTKTGHRDFFFDGKLSVGDTAFFVKRVPIAALPIDNYGSLSKHTVRDKIWLRSDLNSNRDIYYRLRTPALEYRRFFNPFLWVADLAKHFVDFLKFMSEYRRKVSLFQFRTTFSTWMRKMHKTDPDFVAWRRQLPRDDFRASIVANLGFLHKEAVGVLGYDKTYSHPLWSEIWDYQCYKPFANKTGNPATVVTKYIYDCFAHLPFGDRLEAVPLSKETQALRNKVIQQRNLELPSPIHDTAKSLSTAATHEIRDIKPGDTISTQRDGADSGTRWRRDVSHGSNDVDRWFALVQDIHVDRRGRRSFDVIWYYRAVDTLCGLMKYPWNNELFLSDHCSCGEDSKITEDEVLGVHKVEFGGTSATSAELFCRQTYICAERKWITLDKDHMRCEHSKKASLAPEYKPGETHLVILDKSTGRSEPCEFVTSYREGRNEIFRFRRLLRRNQVDPKGKTAPLNELVYSQQLIEVQKKRIRQPCLVRFFKVGEPIPTPYDRDGVGGFFYITHHEVYAEHADGPSYPPLETFPASLQQGYDPAEKMTRLRGLDLFCGGGNFGRGLEDGGGIEMRWANDYDTKAMHTYMANVASPEAISPFLGSIDDLQRLAINGRFSRSVPRIGDVDFISGGSPCPGFSHLTNDKTTLAQRKNQSLVAAFGSFVDLYRPRYGLLENVPGIVQKRANRDQDVFSQLICAVVGLGYQAHFFFLDASACGSPQLRSRVFLAFAAPGLRLPRRPRQTHAHPAHTRALSLGSLPTGEPMAERAMPDSTPFAFVSARAATADLPAVYDSKPDICVAFPDHRMSLGLTRQLRRKIGLIPTQPWGMNFAQAWFGPDRKRPGSGSITPAERLAFPADTGASIGRTRANSNAYGRQLPHRLIQTVVTSQSPSDAKNGRTLHWREPRVLTIMEARRAQGFRDDEVLLGSPPDQYRIVGNSVARQVAVALGVVFREAWARSLADERRAAAAPVAVTTSFPAPSDADVVITIEDPSSDSSLDTGLDLSRLQTSPGQTPAASMTPDPTPPPPHRPSSLSAKRSRSSSLSVEIHAPKAPRNWRGDSPGSRVPALNGGLFEPSPLRQTLIVLDDD</sequence>
<dbReference type="GO" id="GO:0044027">
    <property type="term" value="P:negative regulation of gene expression via chromosomal CpG island methylation"/>
    <property type="evidence" value="ECO:0007669"/>
    <property type="project" value="TreeGrafter"/>
</dbReference>
<dbReference type="InterPro" id="IPR001525">
    <property type="entry name" value="C5_MeTfrase"/>
</dbReference>
<dbReference type="InterPro" id="IPR057215">
    <property type="entry name" value="DUF7893"/>
</dbReference>
<accession>A0A0N8H4Q3</accession>
<dbReference type="EMBL" id="LKCW01000428">
    <property type="protein sequence ID" value="KPM34012.1"/>
    <property type="molecule type" value="Genomic_DNA"/>
</dbReference>
<dbReference type="GO" id="GO:0003682">
    <property type="term" value="F:chromatin binding"/>
    <property type="evidence" value="ECO:0007669"/>
    <property type="project" value="InterPro"/>
</dbReference>
<evidence type="ECO:0000259" key="10">
    <source>
        <dbReference type="PROSITE" id="PS51038"/>
    </source>
</evidence>
<dbReference type="STRING" id="78410.A0A0N8H4Q3"/>
<dbReference type="EC" id="2.1.1.37" evidence="2"/>
<dbReference type="PROSITE" id="PS51679">
    <property type="entry name" value="SAM_MT_C5"/>
    <property type="match status" value="1"/>
</dbReference>
<feature type="compositionally biased region" description="Basic residues" evidence="9">
    <location>
        <begin position="945"/>
        <end position="956"/>
    </location>
</feature>
<dbReference type="InterPro" id="IPR043151">
    <property type="entry name" value="BAH_sf"/>
</dbReference>
<dbReference type="GO" id="GO:0003677">
    <property type="term" value="F:DNA binding"/>
    <property type="evidence" value="ECO:0007669"/>
    <property type="project" value="UniProtKB-KW"/>
</dbReference>
<keyword evidence="6" id="KW-0238">DNA-binding</keyword>
<comment type="subcellular location">
    <subcellularLocation>
        <location evidence="1">Nucleus</location>
    </subcellularLocation>
</comment>
<keyword evidence="12" id="KW-1185">Reference proteome</keyword>